<dbReference type="EMBL" id="JABFTP020000186">
    <property type="protein sequence ID" value="KAL3290216.1"/>
    <property type="molecule type" value="Genomic_DNA"/>
</dbReference>
<accession>A0ABD2PHX8</accession>
<reference evidence="1 2" key="1">
    <citation type="journal article" date="2021" name="BMC Biol.">
        <title>Horizontally acquired antibacterial genes associated with adaptive radiation of ladybird beetles.</title>
        <authorList>
            <person name="Li H.S."/>
            <person name="Tang X.F."/>
            <person name="Huang Y.H."/>
            <person name="Xu Z.Y."/>
            <person name="Chen M.L."/>
            <person name="Du X.Y."/>
            <person name="Qiu B.Y."/>
            <person name="Chen P.T."/>
            <person name="Zhang W."/>
            <person name="Slipinski A."/>
            <person name="Escalona H.E."/>
            <person name="Waterhouse R.M."/>
            <person name="Zwick A."/>
            <person name="Pang H."/>
        </authorList>
    </citation>
    <scope>NUCLEOTIDE SEQUENCE [LARGE SCALE GENOMIC DNA]</scope>
    <source>
        <strain evidence="1">SYSU2018</strain>
    </source>
</reference>
<keyword evidence="2" id="KW-1185">Reference proteome</keyword>
<dbReference type="InterPro" id="IPR011990">
    <property type="entry name" value="TPR-like_helical_dom_sf"/>
</dbReference>
<dbReference type="PANTHER" id="PTHR31859:SF9">
    <property type="entry name" value="TETRATRICOPEPTIDE REPEAT PROTEIN 39B"/>
    <property type="match status" value="1"/>
</dbReference>
<protein>
    <recommendedName>
        <fullName evidence="3">Tetratricopeptide repeat protein 39B</fullName>
    </recommendedName>
</protein>
<dbReference type="Pfam" id="PF10300">
    <property type="entry name" value="Iml2-TPR_39"/>
    <property type="match status" value="1"/>
</dbReference>
<dbReference type="AlphaFoldDB" id="A0ABD2PHX8"/>
<evidence type="ECO:0000313" key="2">
    <source>
        <dbReference type="Proteomes" id="UP001516400"/>
    </source>
</evidence>
<sequence length="387" mass="44803">MSYSDDEDVDIDEFQDACDLSDIPALPEDMTLERAMTEADQAITYFFNNKFSEAKNLMTPFSNSSMYHSLGSSVFLYLEAILTFDPQNIQSASKALKDSIRVCNRFRKKNTLGESLGKMVRKNNFDQFTEEEAHAELCYAECLLLKAMLTFIEDETLASFIKGGLKIRSCFNCYKDCLQILNKKDWSSATTKTHFEGGVMMGIGTFNLMISMLPSRIIKLLEFIGFSGNKQLGLDDLLKGYYLEGIRQILCVMTLLGYNLMVQYIVSHGEGDLKICADILDKQLKKYPDGVWFLFFKGRLEFMNGNLDVARSWYQKSWKSQEMWPHFHHMCFWELLWIECIHGNWKEAINYSEKLIENSKWSKTIYTYQKAAIMLMMDDITPSDRDH</sequence>
<dbReference type="Proteomes" id="UP001516400">
    <property type="component" value="Unassembled WGS sequence"/>
</dbReference>
<dbReference type="SUPFAM" id="SSF48452">
    <property type="entry name" value="TPR-like"/>
    <property type="match status" value="2"/>
</dbReference>
<dbReference type="PANTHER" id="PTHR31859">
    <property type="entry name" value="TETRATRICOPEPTIDE REPEAT PROTEIN 39 FAMILY MEMBER"/>
    <property type="match status" value="1"/>
</dbReference>
<dbReference type="InterPro" id="IPR019412">
    <property type="entry name" value="IML2/TPR_39"/>
</dbReference>
<evidence type="ECO:0008006" key="3">
    <source>
        <dbReference type="Google" id="ProtNLM"/>
    </source>
</evidence>
<dbReference type="Gene3D" id="1.25.40.10">
    <property type="entry name" value="Tetratricopeptide repeat domain"/>
    <property type="match status" value="1"/>
</dbReference>
<gene>
    <name evidence="1" type="ORF">HHI36_023575</name>
</gene>
<comment type="caution">
    <text evidence="1">The sequence shown here is derived from an EMBL/GenBank/DDBJ whole genome shotgun (WGS) entry which is preliminary data.</text>
</comment>
<proteinExistence type="predicted"/>
<organism evidence="1 2">
    <name type="scientific">Cryptolaemus montrouzieri</name>
    <dbReference type="NCBI Taxonomy" id="559131"/>
    <lineage>
        <taxon>Eukaryota</taxon>
        <taxon>Metazoa</taxon>
        <taxon>Ecdysozoa</taxon>
        <taxon>Arthropoda</taxon>
        <taxon>Hexapoda</taxon>
        <taxon>Insecta</taxon>
        <taxon>Pterygota</taxon>
        <taxon>Neoptera</taxon>
        <taxon>Endopterygota</taxon>
        <taxon>Coleoptera</taxon>
        <taxon>Polyphaga</taxon>
        <taxon>Cucujiformia</taxon>
        <taxon>Coccinelloidea</taxon>
        <taxon>Coccinellidae</taxon>
        <taxon>Scymninae</taxon>
        <taxon>Scymnini</taxon>
        <taxon>Cryptolaemus</taxon>
    </lineage>
</organism>
<evidence type="ECO:0000313" key="1">
    <source>
        <dbReference type="EMBL" id="KAL3290216.1"/>
    </source>
</evidence>
<name>A0ABD2PHX8_9CUCU</name>